<protein>
    <recommendedName>
        <fullName evidence="1">NACHT domain-containing protein</fullName>
    </recommendedName>
</protein>
<accession>A0A1U7JDZ6</accession>
<reference evidence="2 3" key="1">
    <citation type="submission" date="2016-03" db="EMBL/GenBank/DDBJ databases">
        <title>Genome sequence of Nesiotobacter sp. nov., a moderately halophilic alphaproteobacterium isolated from the Yellow Sea, China.</title>
        <authorList>
            <person name="Zhang G."/>
            <person name="Zhang R."/>
        </authorList>
    </citation>
    <scope>NUCLEOTIDE SEQUENCE [LARGE SCALE GENOMIC DNA]</scope>
    <source>
        <strain evidence="2 3">WB1-6</strain>
    </source>
</reference>
<dbReference type="InterPro" id="IPR007111">
    <property type="entry name" value="NACHT_NTPase"/>
</dbReference>
<evidence type="ECO:0000259" key="1">
    <source>
        <dbReference type="Pfam" id="PF05729"/>
    </source>
</evidence>
<dbReference type="RefSeq" id="WP_028482368.1">
    <property type="nucleotide sequence ID" value="NZ_LVVZ01000025.1"/>
</dbReference>
<evidence type="ECO:0000313" key="3">
    <source>
        <dbReference type="Proteomes" id="UP000185783"/>
    </source>
</evidence>
<feature type="domain" description="NACHT" evidence="1">
    <location>
        <begin position="275"/>
        <end position="434"/>
    </location>
</feature>
<dbReference type="PANTHER" id="PTHR46844">
    <property type="entry name" value="SLR5058 PROTEIN"/>
    <property type="match status" value="1"/>
</dbReference>
<dbReference type="EMBL" id="LVVZ01000025">
    <property type="protein sequence ID" value="OKL42902.1"/>
    <property type="molecule type" value="Genomic_DNA"/>
</dbReference>
<dbReference type="InterPro" id="IPR027417">
    <property type="entry name" value="P-loop_NTPase"/>
</dbReference>
<dbReference type="Pfam" id="PF05729">
    <property type="entry name" value="NACHT"/>
    <property type="match status" value="1"/>
</dbReference>
<organism evidence="2 3">
    <name type="scientific">Pseudovibrio exalbescens</name>
    <dbReference type="NCBI Taxonomy" id="197461"/>
    <lineage>
        <taxon>Bacteria</taxon>
        <taxon>Pseudomonadati</taxon>
        <taxon>Pseudomonadota</taxon>
        <taxon>Alphaproteobacteria</taxon>
        <taxon>Hyphomicrobiales</taxon>
        <taxon>Stappiaceae</taxon>
        <taxon>Pseudovibrio</taxon>
    </lineage>
</organism>
<dbReference type="Gene3D" id="3.40.50.300">
    <property type="entry name" value="P-loop containing nucleotide triphosphate hydrolases"/>
    <property type="match status" value="1"/>
</dbReference>
<dbReference type="AlphaFoldDB" id="A0A1U7JDZ6"/>
<comment type="caution">
    <text evidence="2">The sequence shown here is derived from an EMBL/GenBank/DDBJ whole genome shotgun (WGS) entry which is preliminary data.</text>
</comment>
<gene>
    <name evidence="2" type="ORF">A3843_16215</name>
</gene>
<keyword evidence="3" id="KW-1185">Reference proteome</keyword>
<dbReference type="SUPFAM" id="SSF52540">
    <property type="entry name" value="P-loop containing nucleoside triphosphate hydrolases"/>
    <property type="match status" value="1"/>
</dbReference>
<dbReference type="Proteomes" id="UP000185783">
    <property type="component" value="Unassembled WGS sequence"/>
</dbReference>
<evidence type="ECO:0000313" key="2">
    <source>
        <dbReference type="EMBL" id="OKL42902.1"/>
    </source>
</evidence>
<sequence>MCALETAAAIGTIASFSLNFYDRFSQRFVLPMRMKRALGNRDDAPKATYIEDSLERALGSAGLLTNAASLVLGDLSNSGLLDLLIPLFGSDLDKGPSVTLIEYMYISRGGCVTDSHEFAEKLVACLSEAFKYEVEKSYSDLPVPMRKDLRRNFIDASRKAETTILSVTQNLKDSDGEWLPGANVNPVKIASLIEKYTSPLKLYVASAVEALNSSDIHGASGDVVQVELDSIYVDVPVNEIFRKGNFVKYRDLRKYLPRNEIASSWSETYARIENTVLLGDPGGGKSTLSKKMCLECGRKFLSGDTSLPLFIQLRTYIARAVDDENLSLTDFILDHIRAAIVDPDEDYPIDSLIIYHLRIGAAFVVFDGLDEVLTSSNRARVVGEIRKFVREFRFVKVLVTSRYVGYESNPLSGFTHLGIEDLNSNAISQIYRNVSSSVLSKSEKEIEEKHDDFIRDAKRKAAELIRSPLLLTLIVIVYNKKVEIPDNRASLYSFCAELLFDRWDGYRAITPDLPERYRLFDLFKHLSAILYEREEYGGRISKQDLIEESRDFFRKDYIDNREGKSAQASKLMVGHLTGRAWILHEVGEDIFEFTHRTFLEFFYAKYLESKFEGTNDLACECLKHVTHGARAVPSHLALQLRSKDKRDAASRIVDELARKLEAEQRNYELVGFCADSIEYLLPHAENMSNFVGVLAPQIFYFCHPNQIEKVLCTETPLRTTVIKSAFDSIKSISTVDEMRSCRRALHVLSSKRIEKVDLGSDGCVDLIKTLFEQTYSKQASSPYLCKMAFDFDARVNWKAMKRFGQRVWFSKSDVDLMLGAQVDTCHMVSEASNFLRSADYKGGKYLTFAMSIQQTFDMRKVTKNYFSPPMYKNVADVDICYDPDSWREDRSALEVFAFCLWAYVVINGRLLNKNSQLHRLRVVFENLIVALENVGSDKAPEYREWIDGSGKYADCDIFLRKELSGFWQLAE</sequence>
<dbReference type="PANTHER" id="PTHR46844:SF1">
    <property type="entry name" value="SLR5058 PROTEIN"/>
    <property type="match status" value="1"/>
</dbReference>
<name>A0A1U7JDZ6_9HYPH</name>
<proteinExistence type="predicted"/>